<dbReference type="EMBL" id="LS483469">
    <property type="protein sequence ID" value="SQI43716.1"/>
    <property type="molecule type" value="Genomic_DNA"/>
</dbReference>
<evidence type="ECO:0000259" key="5">
    <source>
        <dbReference type="PROSITE" id="PS50977"/>
    </source>
</evidence>
<dbReference type="GO" id="GO:0003677">
    <property type="term" value="F:DNA binding"/>
    <property type="evidence" value="ECO:0007669"/>
    <property type="project" value="UniProtKB-UniRule"/>
</dbReference>
<dbReference type="Gene3D" id="1.10.357.10">
    <property type="entry name" value="Tetracycline Repressor, domain 2"/>
    <property type="match status" value="1"/>
</dbReference>
<organism evidence="7 8">
    <name type="scientific">Serratia plymuthica</name>
    <dbReference type="NCBI Taxonomy" id="82996"/>
    <lineage>
        <taxon>Bacteria</taxon>
        <taxon>Pseudomonadati</taxon>
        <taxon>Pseudomonadota</taxon>
        <taxon>Gammaproteobacteria</taxon>
        <taxon>Enterobacterales</taxon>
        <taxon>Yersiniaceae</taxon>
        <taxon>Serratia</taxon>
    </lineage>
</organism>
<evidence type="ECO:0000313" key="8">
    <source>
        <dbReference type="Proteomes" id="UP000248897"/>
    </source>
</evidence>
<reference evidence="7 8" key="1">
    <citation type="submission" date="2018-06" db="EMBL/GenBank/DDBJ databases">
        <authorList>
            <consortium name="Pathogen Informatics"/>
            <person name="Doyle S."/>
        </authorList>
    </citation>
    <scope>NUCLEOTIDE SEQUENCE [LARGE SCALE GENOMIC DNA]</scope>
    <source>
        <strain evidence="7 8">NCTC12961</strain>
    </source>
</reference>
<dbReference type="InterPro" id="IPR009057">
    <property type="entry name" value="Homeodomain-like_sf"/>
</dbReference>
<accession>A0A2X4UV40</accession>
<keyword evidence="2 4" id="KW-0238">DNA-binding</keyword>
<dbReference type="PANTHER" id="PTHR47506:SF3">
    <property type="entry name" value="HTH-TYPE TRANSCRIPTIONAL REGULATOR LMRA"/>
    <property type="match status" value="1"/>
</dbReference>
<dbReference type="EMBL" id="CP065673">
    <property type="protein sequence ID" value="QPS19933.1"/>
    <property type="molecule type" value="Genomic_DNA"/>
</dbReference>
<dbReference type="PROSITE" id="PS50977">
    <property type="entry name" value="HTH_TETR_2"/>
    <property type="match status" value="1"/>
</dbReference>
<sequence length="192" mass="21661">MSVTTSILPARQRILLTAHDLFYREGVRATGIDRIISESGVTKVTFYRHFPSKNDLIAAFLAYRHEQWLAWFNPSLERHVAEQGNVLSALTPCLAEWFNDPHYRGCAFINTAVELADMLPESLNIARQHKEQMADAIARHLPVGPRQEQQAAMLAMLIDGAIVKVQIEQQPQQTLLLMSGMLEALALAWLDQ</sequence>
<keyword evidence="1" id="KW-0805">Transcription regulation</keyword>
<proteinExistence type="predicted"/>
<reference evidence="6 9" key="2">
    <citation type="submission" date="2020-12" db="EMBL/GenBank/DDBJ databases">
        <title>FDA dAtabase for Regulatory Grade micrObial Sequences (FDA-ARGOS): Supporting development and validation of Infectious Disease Dx tests.</title>
        <authorList>
            <person name="Sproer C."/>
            <person name="Gronow S."/>
            <person name="Severitt S."/>
            <person name="Schroder I."/>
            <person name="Tallon L."/>
            <person name="Sadzewicz L."/>
            <person name="Zhao X."/>
            <person name="Boylan J."/>
            <person name="Ott S."/>
            <person name="Bowen H."/>
            <person name="Vavikolanu K."/>
            <person name="Mehta A."/>
            <person name="Aluvathingal J."/>
            <person name="Nadendla S."/>
            <person name="Lowell S."/>
            <person name="Myers T."/>
            <person name="Yan Y."/>
            <person name="Sichtig H."/>
        </authorList>
    </citation>
    <scope>NUCLEOTIDE SEQUENCE [LARGE SCALE GENOMIC DNA]</scope>
    <source>
        <strain evidence="6 9">FDAARGOS_907</strain>
    </source>
</reference>
<dbReference type="SUPFAM" id="SSF46689">
    <property type="entry name" value="Homeodomain-like"/>
    <property type="match status" value="1"/>
</dbReference>
<evidence type="ECO:0000313" key="9">
    <source>
        <dbReference type="Proteomes" id="UP000594967"/>
    </source>
</evidence>
<evidence type="ECO:0000256" key="1">
    <source>
        <dbReference type="ARBA" id="ARBA00023015"/>
    </source>
</evidence>
<feature type="DNA-binding region" description="H-T-H motif" evidence="4">
    <location>
        <begin position="31"/>
        <end position="50"/>
    </location>
</feature>
<evidence type="ECO:0000256" key="4">
    <source>
        <dbReference type="PROSITE-ProRule" id="PRU00335"/>
    </source>
</evidence>
<feature type="domain" description="HTH tetR-type" evidence="5">
    <location>
        <begin position="8"/>
        <end position="68"/>
    </location>
</feature>
<evidence type="ECO:0000313" key="6">
    <source>
        <dbReference type="EMBL" id="QPS19933.1"/>
    </source>
</evidence>
<evidence type="ECO:0000313" key="7">
    <source>
        <dbReference type="EMBL" id="SQI43716.1"/>
    </source>
</evidence>
<dbReference type="SUPFAM" id="SSF48498">
    <property type="entry name" value="Tetracyclin repressor-like, C-terminal domain"/>
    <property type="match status" value="1"/>
</dbReference>
<dbReference type="RefSeq" id="WP_063196847.1">
    <property type="nucleotide sequence ID" value="NZ_CAMITG010000005.1"/>
</dbReference>
<keyword evidence="9" id="KW-1185">Reference proteome</keyword>
<gene>
    <name evidence="6" type="ORF">I6G64_20525</name>
    <name evidence="7" type="ORF">NCTC12961_04056</name>
</gene>
<dbReference type="Proteomes" id="UP000594967">
    <property type="component" value="Chromosome"/>
</dbReference>
<dbReference type="AlphaFoldDB" id="A0A2X4UV40"/>
<evidence type="ECO:0000256" key="3">
    <source>
        <dbReference type="ARBA" id="ARBA00023163"/>
    </source>
</evidence>
<evidence type="ECO:0000256" key="2">
    <source>
        <dbReference type="ARBA" id="ARBA00023125"/>
    </source>
</evidence>
<dbReference type="PRINTS" id="PR00455">
    <property type="entry name" value="HTHTETR"/>
</dbReference>
<keyword evidence="3" id="KW-0804">Transcription</keyword>
<dbReference type="InterPro" id="IPR036271">
    <property type="entry name" value="Tet_transcr_reg_TetR-rel_C_sf"/>
</dbReference>
<dbReference type="PANTHER" id="PTHR47506">
    <property type="entry name" value="TRANSCRIPTIONAL REGULATORY PROTEIN"/>
    <property type="match status" value="1"/>
</dbReference>
<dbReference type="InterPro" id="IPR001647">
    <property type="entry name" value="HTH_TetR"/>
</dbReference>
<dbReference type="Pfam" id="PF00440">
    <property type="entry name" value="TetR_N"/>
    <property type="match status" value="1"/>
</dbReference>
<name>A0A2X4UV40_SERPL</name>
<dbReference type="Proteomes" id="UP000248897">
    <property type="component" value="Chromosome 1"/>
</dbReference>
<protein>
    <submittedName>
        <fullName evidence="7">DNA-binding transcriptional repressor AcrR</fullName>
    </submittedName>
    <submittedName>
        <fullName evidence="6">TetR/AcrR family transcriptional regulator</fullName>
    </submittedName>
</protein>